<dbReference type="Proteomes" id="UP001314635">
    <property type="component" value="Unassembled WGS sequence"/>
</dbReference>
<organism evidence="3 4">
    <name type="scientific">Bradyrhizobium denitrificans</name>
    <dbReference type="NCBI Taxonomy" id="2734912"/>
    <lineage>
        <taxon>Bacteria</taxon>
        <taxon>Pseudomonadati</taxon>
        <taxon>Pseudomonadota</taxon>
        <taxon>Alphaproteobacteria</taxon>
        <taxon>Hyphomicrobiales</taxon>
        <taxon>Nitrobacteraceae</taxon>
        <taxon>Bradyrhizobium</taxon>
    </lineage>
</organism>
<gene>
    <name evidence="3" type="ORF">JQ619_04945</name>
</gene>
<sequence>MRFAAIADIHGNSDALAAVLADIASRGIDDVVNLGDHLSGPLEPVRTAEMLMACGFASIRGDQDRHMIDLHRAGDSSRRDVRALEQAHIDWLAAQPATLIYRDDVFLCHGAPDDDAAFWLEEVMADGTVRPNSLARIAARADGIDASLILCGHSHVPRVVRLHDGRLIVNPGSVGLPGYRGRPPSSYRVETGTPDACYAVLERGLRQWSVTLHYVPYDPAPMAALARSGGMHDWANAIATGWVA</sequence>
<keyword evidence="4" id="KW-1185">Reference proteome</keyword>
<accession>A0ABS5G1A7</accession>
<evidence type="ECO:0000259" key="2">
    <source>
        <dbReference type="Pfam" id="PF12850"/>
    </source>
</evidence>
<dbReference type="InterPro" id="IPR029052">
    <property type="entry name" value="Metallo-depent_PP-like"/>
</dbReference>
<evidence type="ECO:0000313" key="4">
    <source>
        <dbReference type="Proteomes" id="UP001314635"/>
    </source>
</evidence>
<evidence type="ECO:0000313" key="3">
    <source>
        <dbReference type="EMBL" id="MBR1135105.1"/>
    </source>
</evidence>
<dbReference type="PANTHER" id="PTHR42850:SF2">
    <property type="entry name" value="BLL5683 PROTEIN"/>
    <property type="match status" value="1"/>
</dbReference>
<dbReference type="InterPro" id="IPR024654">
    <property type="entry name" value="Calcineurin-like_PHP_lpxH"/>
</dbReference>
<dbReference type="InterPro" id="IPR050126">
    <property type="entry name" value="Ap4A_hydrolase"/>
</dbReference>
<dbReference type="Gene3D" id="3.60.21.10">
    <property type="match status" value="1"/>
</dbReference>
<protein>
    <submittedName>
        <fullName evidence="3">Metallophosphoesterase family protein</fullName>
    </submittedName>
</protein>
<reference evidence="4" key="1">
    <citation type="journal article" date="2021" name="ISME J.">
        <title>Evolutionary origin and ecological implication of a unique nif island in free-living Bradyrhizobium lineages.</title>
        <authorList>
            <person name="Tao J."/>
        </authorList>
    </citation>
    <scope>NUCLEOTIDE SEQUENCE [LARGE SCALE GENOMIC DNA]</scope>
    <source>
        <strain evidence="4">SZCCT0094</strain>
    </source>
</reference>
<proteinExistence type="inferred from homology"/>
<evidence type="ECO:0000256" key="1">
    <source>
        <dbReference type="ARBA" id="ARBA00008950"/>
    </source>
</evidence>
<name>A0ABS5G1A7_9BRAD</name>
<dbReference type="PANTHER" id="PTHR42850">
    <property type="entry name" value="METALLOPHOSPHOESTERASE"/>
    <property type="match status" value="1"/>
</dbReference>
<feature type="domain" description="Calcineurin-like phosphoesterase" evidence="2">
    <location>
        <begin position="1"/>
        <end position="181"/>
    </location>
</feature>
<dbReference type="Pfam" id="PF12850">
    <property type="entry name" value="Metallophos_2"/>
    <property type="match status" value="1"/>
</dbReference>
<dbReference type="InterPro" id="IPR011152">
    <property type="entry name" value="Pesterase_MJ0912"/>
</dbReference>
<dbReference type="RefSeq" id="WP_012043596.1">
    <property type="nucleotide sequence ID" value="NZ_JABFDP010000007.1"/>
</dbReference>
<dbReference type="PIRSF" id="PIRSF000883">
    <property type="entry name" value="Pesterase_MJ0912"/>
    <property type="match status" value="1"/>
</dbReference>
<comment type="caution">
    <text evidence="3">The sequence shown here is derived from an EMBL/GenBank/DDBJ whole genome shotgun (WGS) entry which is preliminary data.</text>
</comment>
<dbReference type="SUPFAM" id="SSF56300">
    <property type="entry name" value="Metallo-dependent phosphatases"/>
    <property type="match status" value="1"/>
</dbReference>
<comment type="similarity">
    <text evidence="1">Belongs to the metallophosphoesterase superfamily. YfcE family.</text>
</comment>
<dbReference type="EMBL" id="JAFCLK010000004">
    <property type="protein sequence ID" value="MBR1135105.1"/>
    <property type="molecule type" value="Genomic_DNA"/>
</dbReference>